<dbReference type="Gene3D" id="3.30.565.10">
    <property type="entry name" value="Histidine kinase-like ATPase, C-terminal domain"/>
    <property type="match status" value="1"/>
</dbReference>
<dbReference type="Proteomes" id="UP001519294">
    <property type="component" value="Unassembled WGS sequence"/>
</dbReference>
<dbReference type="SUPFAM" id="SSF47384">
    <property type="entry name" value="Homodimeric domain of signal transducing histidine kinase"/>
    <property type="match status" value="1"/>
</dbReference>
<dbReference type="CDD" id="cd06225">
    <property type="entry name" value="HAMP"/>
    <property type="match status" value="1"/>
</dbReference>
<evidence type="ECO:0000256" key="9">
    <source>
        <dbReference type="ARBA" id="ARBA00022777"/>
    </source>
</evidence>
<dbReference type="InterPro" id="IPR013767">
    <property type="entry name" value="PAS_fold"/>
</dbReference>
<keyword evidence="20" id="KW-1185">Reference proteome</keyword>
<evidence type="ECO:0000313" key="19">
    <source>
        <dbReference type="EMBL" id="MBP2257464.1"/>
    </source>
</evidence>
<dbReference type="RefSeq" id="WP_029265855.1">
    <property type="nucleotide sequence ID" value="NZ_JAGIKX010000009.1"/>
</dbReference>
<dbReference type="InterPro" id="IPR035965">
    <property type="entry name" value="PAS-like_dom_sf"/>
</dbReference>
<dbReference type="NCBIfam" id="NF033092">
    <property type="entry name" value="HK_WalK"/>
    <property type="match status" value="1"/>
</dbReference>
<keyword evidence="12" id="KW-0902">Two-component regulatory system</keyword>
<keyword evidence="7 14" id="KW-0812">Transmembrane</keyword>
<evidence type="ECO:0000259" key="17">
    <source>
        <dbReference type="PROSITE" id="PS50113"/>
    </source>
</evidence>
<keyword evidence="13 14" id="KW-0472">Membrane</keyword>
<dbReference type="CDD" id="cd00130">
    <property type="entry name" value="PAS"/>
    <property type="match status" value="1"/>
</dbReference>
<dbReference type="InterPro" id="IPR036890">
    <property type="entry name" value="HATPase_C_sf"/>
</dbReference>
<keyword evidence="8" id="KW-0547">Nucleotide-binding</keyword>
<dbReference type="PROSITE" id="PS50112">
    <property type="entry name" value="PAS"/>
    <property type="match status" value="1"/>
</dbReference>
<evidence type="ECO:0000256" key="14">
    <source>
        <dbReference type="SAM" id="Phobius"/>
    </source>
</evidence>
<dbReference type="Gene3D" id="3.30.450.20">
    <property type="entry name" value="PAS domain"/>
    <property type="match status" value="2"/>
</dbReference>
<dbReference type="InterPro" id="IPR000014">
    <property type="entry name" value="PAS"/>
</dbReference>
<feature type="domain" description="PAS" evidence="16">
    <location>
        <begin position="264"/>
        <end position="312"/>
    </location>
</feature>
<dbReference type="InterPro" id="IPR057640">
    <property type="entry name" value="Cache_WalK"/>
</dbReference>
<dbReference type="InterPro" id="IPR036097">
    <property type="entry name" value="HisK_dim/P_sf"/>
</dbReference>
<dbReference type="InterPro" id="IPR049814">
    <property type="entry name" value="Resp_reg_WalK"/>
</dbReference>
<proteinExistence type="predicted"/>
<dbReference type="Pfam" id="PF23846">
    <property type="entry name" value="Cache_WalK"/>
    <property type="match status" value="1"/>
</dbReference>
<dbReference type="SUPFAM" id="SSF158472">
    <property type="entry name" value="HAMP domain-like"/>
    <property type="match status" value="1"/>
</dbReference>
<name>A0ABS4S9B6_9BACI</name>
<evidence type="ECO:0000256" key="5">
    <source>
        <dbReference type="ARBA" id="ARBA00022553"/>
    </source>
</evidence>
<dbReference type="PROSITE" id="PS50885">
    <property type="entry name" value="HAMP"/>
    <property type="match status" value="1"/>
</dbReference>
<dbReference type="Gene3D" id="1.10.287.130">
    <property type="match status" value="1"/>
</dbReference>
<dbReference type="PROSITE" id="PS50113">
    <property type="entry name" value="PAC"/>
    <property type="match status" value="1"/>
</dbReference>
<comment type="subcellular location">
    <subcellularLocation>
        <location evidence="2">Cell membrane</location>
        <topology evidence="2">Multi-pass membrane protein</topology>
    </subcellularLocation>
</comment>
<keyword evidence="5" id="KW-0597">Phosphoprotein</keyword>
<dbReference type="SMART" id="SM00387">
    <property type="entry name" value="HATPase_c"/>
    <property type="match status" value="1"/>
</dbReference>
<dbReference type="NCBIfam" id="TIGR00229">
    <property type="entry name" value="sensory_box"/>
    <property type="match status" value="1"/>
</dbReference>
<keyword evidence="10" id="KW-0067">ATP-binding</keyword>
<dbReference type="Pfam" id="PF02518">
    <property type="entry name" value="HATPase_c"/>
    <property type="match status" value="1"/>
</dbReference>
<dbReference type="InterPro" id="IPR029151">
    <property type="entry name" value="Sensor-like_sf"/>
</dbReference>
<dbReference type="InterPro" id="IPR050351">
    <property type="entry name" value="BphY/WalK/GraS-like"/>
</dbReference>
<dbReference type="Pfam" id="PF00672">
    <property type="entry name" value="HAMP"/>
    <property type="match status" value="1"/>
</dbReference>
<comment type="catalytic activity">
    <reaction evidence="1">
        <text>ATP + protein L-histidine = ADP + protein N-phospho-L-histidine.</text>
        <dbReference type="EC" id="2.7.13.3"/>
    </reaction>
</comment>
<dbReference type="EMBL" id="JAGIKX010000009">
    <property type="protein sequence ID" value="MBP2257464.1"/>
    <property type="molecule type" value="Genomic_DNA"/>
</dbReference>
<dbReference type="InterPro" id="IPR000700">
    <property type="entry name" value="PAS-assoc_C"/>
</dbReference>
<dbReference type="Pfam" id="PF00989">
    <property type="entry name" value="PAS"/>
    <property type="match status" value="1"/>
</dbReference>
<keyword evidence="9 19" id="KW-0418">Kinase</keyword>
<dbReference type="PANTHER" id="PTHR45453:SF1">
    <property type="entry name" value="PHOSPHATE REGULON SENSOR PROTEIN PHOR"/>
    <property type="match status" value="1"/>
</dbReference>
<evidence type="ECO:0000256" key="11">
    <source>
        <dbReference type="ARBA" id="ARBA00022989"/>
    </source>
</evidence>
<feature type="domain" description="HAMP" evidence="18">
    <location>
        <begin position="207"/>
        <end position="259"/>
    </location>
</feature>
<evidence type="ECO:0000313" key="20">
    <source>
        <dbReference type="Proteomes" id="UP001519294"/>
    </source>
</evidence>
<evidence type="ECO:0000256" key="13">
    <source>
        <dbReference type="ARBA" id="ARBA00023136"/>
    </source>
</evidence>
<dbReference type="PANTHER" id="PTHR45453">
    <property type="entry name" value="PHOSPHATE REGULON SENSOR PROTEIN PHOR"/>
    <property type="match status" value="1"/>
</dbReference>
<evidence type="ECO:0000256" key="12">
    <source>
        <dbReference type="ARBA" id="ARBA00023012"/>
    </source>
</evidence>
<reference evidence="19 20" key="1">
    <citation type="submission" date="2021-03" db="EMBL/GenBank/DDBJ databases">
        <title>Genomic Encyclopedia of Type Strains, Phase IV (KMG-IV): sequencing the most valuable type-strain genomes for metagenomic binning, comparative biology and taxonomic classification.</title>
        <authorList>
            <person name="Goeker M."/>
        </authorList>
    </citation>
    <scope>NUCLEOTIDE SEQUENCE [LARGE SCALE GENOMIC DNA]</scope>
    <source>
        <strain evidence="19 20">DSM 25790</strain>
    </source>
</reference>
<dbReference type="InterPro" id="IPR004358">
    <property type="entry name" value="Sig_transdc_His_kin-like_C"/>
</dbReference>
<dbReference type="Pfam" id="PF00512">
    <property type="entry name" value="HisKA"/>
    <property type="match status" value="1"/>
</dbReference>
<dbReference type="SMART" id="SM00091">
    <property type="entry name" value="PAS"/>
    <property type="match status" value="1"/>
</dbReference>
<dbReference type="InterPro" id="IPR003660">
    <property type="entry name" value="HAMP_dom"/>
</dbReference>
<keyword evidence="4" id="KW-1003">Cell membrane</keyword>
<dbReference type="SUPFAM" id="SSF55874">
    <property type="entry name" value="ATPase domain of HSP90 chaperone/DNA topoisomerase II/histidine kinase"/>
    <property type="match status" value="1"/>
</dbReference>
<dbReference type="SUPFAM" id="SSF55785">
    <property type="entry name" value="PYP-like sensor domain (PAS domain)"/>
    <property type="match status" value="1"/>
</dbReference>
<evidence type="ECO:0000256" key="6">
    <source>
        <dbReference type="ARBA" id="ARBA00022679"/>
    </source>
</evidence>
<comment type="caution">
    <text evidence="19">The sequence shown here is derived from an EMBL/GenBank/DDBJ whole genome shotgun (WGS) entry which is preliminary data.</text>
</comment>
<evidence type="ECO:0000256" key="8">
    <source>
        <dbReference type="ARBA" id="ARBA00022741"/>
    </source>
</evidence>
<evidence type="ECO:0000259" key="16">
    <source>
        <dbReference type="PROSITE" id="PS50112"/>
    </source>
</evidence>
<sequence>MKKVGFFRSIQLKFIIIYILLLLIAVQVIGSYVARELESELLENFKMSVNDRVELLSYNLEQAFNKDRTDDEGEMTLEEEVQTIVTDVGTDAITNIQVINSQSRVIGSNDYKNRDIIGKKTTEDIVQKTLKFGSSLDNTLRNAKTGNRVFIKSVPIYDKEENVIGSIYLEASLEGVYDQLQNINEIFLKGSILAIIVSALLGILVARTITKPIVEMRRQAQTMGKGDFSQKVNVYGTDEIGQLAETFNDLNDRLLLSRATTEKERRKLSSVLSNMTEGVISTDKAGYVSLVNEAAARFIGQSPDQIAGKFLLDILPLEEKNVDLTELQDSGSILIDLSDDQEFYLLRANFSAIYDEEDEVTGLITVLSDVTEQEKVEQERREFVSNVSHELRTPLTTMRSYMEALADGAWEDKEIAPKFLSVAQNETERMIRMVNDLLQLSRMDNKEYSIYKEKIDFIAYFHEVIDRFDMNIPEHITLQRELPKKHYFVWMDKDKMTQVLDNIISNAIKYSPEGGTIRLRVEKQRHRLLISIQDQGLGITYDKLDKIFDRFYRADKARTRKLGGTGLGLAISKELVEAHYGKIWAKSKEGKGTTVLFTLPLMNQKRGDRK</sequence>
<evidence type="ECO:0000256" key="4">
    <source>
        <dbReference type="ARBA" id="ARBA00022475"/>
    </source>
</evidence>
<dbReference type="GO" id="GO:0004673">
    <property type="term" value="F:protein histidine kinase activity"/>
    <property type="evidence" value="ECO:0007669"/>
    <property type="project" value="UniProtKB-EC"/>
</dbReference>
<dbReference type="InterPro" id="IPR003661">
    <property type="entry name" value="HisK_dim/P_dom"/>
</dbReference>
<keyword evidence="11 14" id="KW-1133">Transmembrane helix</keyword>
<accession>A0ABS4S9B6</accession>
<dbReference type="EC" id="2.7.13.3" evidence="3"/>
<dbReference type="SUPFAM" id="SSF103190">
    <property type="entry name" value="Sensory domain-like"/>
    <property type="match status" value="1"/>
</dbReference>
<dbReference type="CDD" id="cd16922">
    <property type="entry name" value="HATPase_EvgS-ArcB-TorS-like"/>
    <property type="match status" value="1"/>
</dbReference>
<dbReference type="PROSITE" id="PS50109">
    <property type="entry name" value="HIS_KIN"/>
    <property type="match status" value="1"/>
</dbReference>
<organism evidence="19 20">
    <name type="scientific">Virgibacillus alimentarius</name>
    <dbReference type="NCBI Taxonomy" id="698769"/>
    <lineage>
        <taxon>Bacteria</taxon>
        <taxon>Bacillati</taxon>
        <taxon>Bacillota</taxon>
        <taxon>Bacilli</taxon>
        <taxon>Bacillales</taxon>
        <taxon>Bacillaceae</taxon>
        <taxon>Virgibacillus</taxon>
    </lineage>
</organism>
<evidence type="ECO:0000256" key="2">
    <source>
        <dbReference type="ARBA" id="ARBA00004651"/>
    </source>
</evidence>
<evidence type="ECO:0000256" key="10">
    <source>
        <dbReference type="ARBA" id="ARBA00022840"/>
    </source>
</evidence>
<gene>
    <name evidence="19" type="ORF">J2Z81_001412</name>
</gene>
<evidence type="ECO:0000256" key="7">
    <source>
        <dbReference type="ARBA" id="ARBA00022692"/>
    </source>
</evidence>
<protein>
    <recommendedName>
        <fullName evidence="3">histidine kinase</fullName>
        <ecNumber evidence="3">2.7.13.3</ecNumber>
    </recommendedName>
</protein>
<evidence type="ECO:0000256" key="3">
    <source>
        <dbReference type="ARBA" id="ARBA00012438"/>
    </source>
</evidence>
<dbReference type="SMART" id="SM00388">
    <property type="entry name" value="HisKA"/>
    <property type="match status" value="1"/>
</dbReference>
<feature type="domain" description="Histidine kinase" evidence="15">
    <location>
        <begin position="386"/>
        <end position="603"/>
    </location>
</feature>
<dbReference type="SMART" id="SM00304">
    <property type="entry name" value="HAMP"/>
    <property type="match status" value="1"/>
</dbReference>
<dbReference type="InterPro" id="IPR005467">
    <property type="entry name" value="His_kinase_dom"/>
</dbReference>
<dbReference type="CDD" id="cd00082">
    <property type="entry name" value="HisKA"/>
    <property type="match status" value="1"/>
</dbReference>
<evidence type="ECO:0000259" key="15">
    <source>
        <dbReference type="PROSITE" id="PS50109"/>
    </source>
</evidence>
<dbReference type="InterPro" id="IPR003594">
    <property type="entry name" value="HATPase_dom"/>
</dbReference>
<feature type="domain" description="PAC" evidence="17">
    <location>
        <begin position="328"/>
        <end position="382"/>
    </location>
</feature>
<feature type="transmembrane region" description="Helical" evidence="14">
    <location>
        <begin position="12"/>
        <end position="34"/>
    </location>
</feature>
<keyword evidence="6 19" id="KW-0808">Transferase</keyword>
<evidence type="ECO:0000259" key="18">
    <source>
        <dbReference type="PROSITE" id="PS50885"/>
    </source>
</evidence>
<dbReference type="PRINTS" id="PR00344">
    <property type="entry name" value="BCTRLSENSOR"/>
</dbReference>
<evidence type="ECO:0000256" key="1">
    <source>
        <dbReference type="ARBA" id="ARBA00000085"/>
    </source>
</evidence>
<dbReference type="Gene3D" id="1.10.8.500">
    <property type="entry name" value="HAMP domain in histidine kinase"/>
    <property type="match status" value="1"/>
</dbReference>